<sequence length="422" mass="45146">MSRVSAGVEIVVDVVGVAHGGSVVARHEGRVVFVRHALPGERVRARVTAGDAEARYWRADAVEILSPSPDRVRPPCPYAGPGRCGGCDWQHVDLPAQRKLKAKVVEEQLRRLAGLTREVHVEAVPGDEDGLGWRTRVTYAIGDDDHAGLRRHRSHDVIPIDRCAIAHPVVRSIGVESRSWPGVTSVEAVGSVSGERQVIVEPGQRDVEPPDLDDDVSVTMLDERGRPRIIRGDGAVTETAAGRRWRVTGGGFWQVHPGAAETLVEAVIESLRPRPGERVLDLYSGVGLFAGVLADAVGDGGSVAAVEGDRVAVTDARHNLSDLPHVSVHAGPVDRVLGRKSDLAADIVVLDPPRAGAKLPVVAEIARRGPRAISYVACDPAALARDISTFAAHGYELTGLRAFDLFPMTHHVECVAILKPVP</sequence>
<dbReference type="InterPro" id="IPR012340">
    <property type="entry name" value="NA-bd_OB-fold"/>
</dbReference>
<dbReference type="Gene3D" id="2.40.50.1070">
    <property type="match status" value="1"/>
</dbReference>
<dbReference type="Pfam" id="PF01135">
    <property type="entry name" value="PCMT"/>
    <property type="match status" value="1"/>
</dbReference>
<proteinExistence type="inferred from homology"/>
<dbReference type="Gene3D" id="2.40.50.140">
    <property type="entry name" value="Nucleic acid-binding proteins"/>
    <property type="match status" value="1"/>
</dbReference>
<dbReference type="InterPro" id="IPR029063">
    <property type="entry name" value="SAM-dependent_MTases_sf"/>
</dbReference>
<dbReference type="AlphaFoldDB" id="A0A7K3LY56"/>
<dbReference type="PANTHER" id="PTHR11061">
    <property type="entry name" value="RNA M5U METHYLTRANSFERASE"/>
    <property type="match status" value="1"/>
</dbReference>
<evidence type="ECO:0000256" key="1">
    <source>
        <dbReference type="ARBA" id="ARBA00022603"/>
    </source>
</evidence>
<dbReference type="PANTHER" id="PTHR11061:SF30">
    <property type="entry name" value="TRNA (URACIL(54)-C(5))-METHYLTRANSFERASE"/>
    <property type="match status" value="1"/>
</dbReference>
<dbReference type="GO" id="GO:0070041">
    <property type="term" value="F:rRNA (uridine-C5-)-methyltransferase activity"/>
    <property type="evidence" value="ECO:0007669"/>
    <property type="project" value="TreeGrafter"/>
</dbReference>
<keyword evidence="2 4" id="KW-0808">Transferase</keyword>
<evidence type="ECO:0000256" key="4">
    <source>
        <dbReference type="PROSITE-ProRule" id="PRU01024"/>
    </source>
</evidence>
<dbReference type="PROSITE" id="PS50926">
    <property type="entry name" value="TRAM"/>
    <property type="match status" value="1"/>
</dbReference>
<feature type="domain" description="TRAM" evidence="5">
    <location>
        <begin position="3"/>
        <end position="63"/>
    </location>
</feature>
<feature type="binding site" evidence="4">
    <location>
        <position position="307"/>
    </location>
    <ligand>
        <name>S-adenosyl-L-methionine</name>
        <dbReference type="ChEBI" id="CHEBI:59789"/>
    </ligand>
</feature>
<dbReference type="PROSITE" id="PS51687">
    <property type="entry name" value="SAM_MT_RNA_M5U"/>
    <property type="match status" value="1"/>
</dbReference>
<feature type="binding site" evidence="4">
    <location>
        <position position="283"/>
    </location>
    <ligand>
        <name>S-adenosyl-L-methionine</name>
        <dbReference type="ChEBI" id="CHEBI:59789"/>
    </ligand>
</feature>
<keyword evidence="7" id="KW-1185">Reference proteome</keyword>
<dbReference type="Pfam" id="PF01938">
    <property type="entry name" value="TRAM"/>
    <property type="match status" value="1"/>
</dbReference>
<dbReference type="InterPro" id="IPR010280">
    <property type="entry name" value="U5_MeTrfase_fam"/>
</dbReference>
<feature type="active site" description="Nucleophile" evidence="4">
    <location>
        <position position="378"/>
    </location>
</feature>
<dbReference type="PROSITE" id="PS01231">
    <property type="entry name" value="TRMA_2"/>
    <property type="match status" value="1"/>
</dbReference>
<protein>
    <submittedName>
        <fullName evidence="6">TRAM domain-containing protein</fullName>
    </submittedName>
</protein>
<feature type="binding site" evidence="4">
    <location>
        <position position="254"/>
    </location>
    <ligand>
        <name>S-adenosyl-L-methionine</name>
        <dbReference type="ChEBI" id="CHEBI:59789"/>
    </ligand>
</feature>
<evidence type="ECO:0000256" key="3">
    <source>
        <dbReference type="ARBA" id="ARBA00022691"/>
    </source>
</evidence>
<dbReference type="Pfam" id="PF05958">
    <property type="entry name" value="tRNA_U5-meth_tr"/>
    <property type="match status" value="1"/>
</dbReference>
<organism evidence="6 7">
    <name type="scientific">Phytoactinopolyspora mesophila</name>
    <dbReference type="NCBI Taxonomy" id="2650750"/>
    <lineage>
        <taxon>Bacteria</taxon>
        <taxon>Bacillati</taxon>
        <taxon>Actinomycetota</taxon>
        <taxon>Actinomycetes</taxon>
        <taxon>Jiangellales</taxon>
        <taxon>Jiangellaceae</taxon>
        <taxon>Phytoactinopolyspora</taxon>
    </lineage>
</organism>
<keyword evidence="3 4" id="KW-0949">S-adenosyl-L-methionine</keyword>
<name>A0A7K3LY56_9ACTN</name>
<evidence type="ECO:0000259" key="5">
    <source>
        <dbReference type="PROSITE" id="PS50926"/>
    </source>
</evidence>
<dbReference type="EMBL" id="WLZY01000001">
    <property type="protein sequence ID" value="NDL55955.1"/>
    <property type="molecule type" value="Genomic_DNA"/>
</dbReference>
<dbReference type="InterPro" id="IPR030391">
    <property type="entry name" value="MeTrfase_TrmA_CS"/>
</dbReference>
<comment type="caution">
    <text evidence="6">The sequence shown here is derived from an EMBL/GenBank/DDBJ whole genome shotgun (WGS) entry which is preliminary data.</text>
</comment>
<accession>A0A7K3LY56</accession>
<reference evidence="6 7" key="1">
    <citation type="submission" date="2019-11" db="EMBL/GenBank/DDBJ databases">
        <authorList>
            <person name="Li X.-J."/>
            <person name="Feng X.-M."/>
        </authorList>
    </citation>
    <scope>NUCLEOTIDE SEQUENCE [LARGE SCALE GENOMIC DNA]</scope>
    <source>
        <strain evidence="6 7">XMNu-373</strain>
    </source>
</reference>
<evidence type="ECO:0000313" key="6">
    <source>
        <dbReference type="EMBL" id="NDL55955.1"/>
    </source>
</evidence>
<dbReference type="InterPro" id="IPR002792">
    <property type="entry name" value="TRAM_dom"/>
</dbReference>
<evidence type="ECO:0000313" key="7">
    <source>
        <dbReference type="Proteomes" id="UP000460435"/>
    </source>
</evidence>
<dbReference type="GO" id="GO:0070475">
    <property type="term" value="P:rRNA base methylation"/>
    <property type="evidence" value="ECO:0007669"/>
    <property type="project" value="TreeGrafter"/>
</dbReference>
<keyword evidence="1 4" id="KW-0489">Methyltransferase</keyword>
<dbReference type="Proteomes" id="UP000460435">
    <property type="component" value="Unassembled WGS sequence"/>
</dbReference>
<gene>
    <name evidence="6" type="ORF">F7O44_02600</name>
</gene>
<feature type="binding site" evidence="4">
    <location>
        <position position="351"/>
    </location>
    <ligand>
        <name>S-adenosyl-L-methionine</name>
        <dbReference type="ChEBI" id="CHEBI:59789"/>
    </ligand>
</feature>
<comment type="similarity">
    <text evidence="4">Belongs to the class I-like SAM-binding methyltransferase superfamily. RNA M5U methyltransferase family.</text>
</comment>
<dbReference type="SUPFAM" id="SSF50249">
    <property type="entry name" value="Nucleic acid-binding proteins"/>
    <property type="match status" value="1"/>
</dbReference>
<dbReference type="Gene3D" id="3.40.50.150">
    <property type="entry name" value="Vaccinia Virus protein VP39"/>
    <property type="match status" value="1"/>
</dbReference>
<dbReference type="SUPFAM" id="SSF53335">
    <property type="entry name" value="S-adenosyl-L-methionine-dependent methyltransferases"/>
    <property type="match status" value="1"/>
</dbReference>
<evidence type="ECO:0000256" key="2">
    <source>
        <dbReference type="ARBA" id="ARBA00022679"/>
    </source>
</evidence>